<dbReference type="PROSITE" id="PS51257">
    <property type="entry name" value="PROKAR_LIPOPROTEIN"/>
    <property type="match status" value="1"/>
</dbReference>
<keyword evidence="4" id="KW-1185">Reference proteome</keyword>
<dbReference type="Pfam" id="PF01547">
    <property type="entry name" value="SBP_bac_1"/>
    <property type="match status" value="1"/>
</dbReference>
<evidence type="ECO:0000313" key="3">
    <source>
        <dbReference type="EMBL" id="CAG7627857.1"/>
    </source>
</evidence>
<dbReference type="Proteomes" id="UP000730618">
    <property type="component" value="Unassembled WGS sequence"/>
</dbReference>
<accession>A0ABM8VDJ5</accession>
<comment type="caution">
    <text evidence="3">The sequence shown here is derived from an EMBL/GenBank/DDBJ whole genome shotgun (WGS) entry which is preliminary data.</text>
</comment>
<dbReference type="PANTHER" id="PTHR43649">
    <property type="entry name" value="ARABINOSE-BINDING PROTEIN-RELATED"/>
    <property type="match status" value="1"/>
</dbReference>
<proteinExistence type="predicted"/>
<evidence type="ECO:0000313" key="4">
    <source>
        <dbReference type="Proteomes" id="UP000730618"/>
    </source>
</evidence>
<dbReference type="EMBL" id="CAJVCE010000003">
    <property type="protein sequence ID" value="CAG7627857.1"/>
    <property type="molecule type" value="Genomic_DNA"/>
</dbReference>
<evidence type="ECO:0000256" key="2">
    <source>
        <dbReference type="SAM" id="SignalP"/>
    </source>
</evidence>
<protein>
    <recommendedName>
        <fullName evidence="5">Extracellular solute-binding protein</fullName>
    </recommendedName>
</protein>
<reference evidence="3 4" key="1">
    <citation type="submission" date="2021-06" db="EMBL/GenBank/DDBJ databases">
        <authorList>
            <person name="Criscuolo A."/>
        </authorList>
    </citation>
    <scope>NUCLEOTIDE SEQUENCE [LARGE SCALE GENOMIC DNA]</scope>
    <source>
        <strain evidence="4">CIP 111802</strain>
    </source>
</reference>
<dbReference type="InterPro" id="IPR006059">
    <property type="entry name" value="SBP"/>
</dbReference>
<sequence length="426" mass="48297">MKKLSLLTVFTLISVAAAGCGSQQPSPQTAKEAEAPKQPVTLKMYTNQSMTKEDLDKLINEPLQKKYPYITVEIIPTSNNNLTQQVASGEQLDLITIYNGHIPTFKELNIFQDITPLTQKHKFDLGRFDPKSLDTLRAIADKGELYGLPYNLQLNALYYNKDIFDRFGVEYPKDGMTWDDAIELAKKLTRQVDGVQYRGLDPEGIIRLMYPLSLNIVDAKTNKPMVNSEPYKKLYEMGNRIYSIPGNKPPKGANANNAFMKDKQVAMYAVINLFDKLAQVPEFNWDIAQYPSYKENPNVYGMYDLHVMTISKTSKYQDEAMKVLEVLFSDEVQSLSARSTGRVSPLKDPKFKNEFGADMPILKGKNVKSIFKSSPASAPPFSIYYTKARDIFSGKFTEYLDGKKDVNTALREAEEQITQYIRENAK</sequence>
<organism evidence="3 4">
    <name type="scientific">Paenibacillus allorhizosphaerae</name>
    <dbReference type="NCBI Taxonomy" id="2849866"/>
    <lineage>
        <taxon>Bacteria</taxon>
        <taxon>Bacillati</taxon>
        <taxon>Bacillota</taxon>
        <taxon>Bacilli</taxon>
        <taxon>Bacillales</taxon>
        <taxon>Paenibacillaceae</taxon>
        <taxon>Paenibacillus</taxon>
    </lineage>
</organism>
<keyword evidence="2" id="KW-0732">Signal</keyword>
<dbReference type="InterPro" id="IPR050490">
    <property type="entry name" value="Bact_solute-bd_prot1"/>
</dbReference>
<dbReference type="PANTHER" id="PTHR43649:SF12">
    <property type="entry name" value="DIACETYLCHITOBIOSE BINDING PROTEIN DASA"/>
    <property type="match status" value="1"/>
</dbReference>
<feature type="signal peptide" evidence="2">
    <location>
        <begin position="1"/>
        <end position="18"/>
    </location>
</feature>
<evidence type="ECO:0000256" key="1">
    <source>
        <dbReference type="SAM" id="MobiDB-lite"/>
    </source>
</evidence>
<evidence type="ECO:0008006" key="5">
    <source>
        <dbReference type="Google" id="ProtNLM"/>
    </source>
</evidence>
<name>A0ABM8VDJ5_9BACL</name>
<feature type="region of interest" description="Disordered" evidence="1">
    <location>
        <begin position="20"/>
        <end position="40"/>
    </location>
</feature>
<gene>
    <name evidence="3" type="ORF">PAECIP111802_01396</name>
</gene>
<dbReference type="RefSeq" id="WP_218097739.1">
    <property type="nucleotide sequence ID" value="NZ_CAJVCE010000003.1"/>
</dbReference>
<feature type="chain" id="PRO_5047474912" description="Extracellular solute-binding protein" evidence="2">
    <location>
        <begin position="19"/>
        <end position="426"/>
    </location>
</feature>